<dbReference type="Pfam" id="PF07992">
    <property type="entry name" value="Pyr_redox_2"/>
    <property type="match status" value="2"/>
</dbReference>
<dbReference type="GO" id="GO:0006537">
    <property type="term" value="P:glutamate biosynthetic process"/>
    <property type="evidence" value="ECO:0007669"/>
    <property type="project" value="UniProtKB-KW"/>
</dbReference>
<protein>
    <submittedName>
        <fullName evidence="7">Glutamate synthase subunit beta</fullName>
    </submittedName>
</protein>
<dbReference type="InterPro" id="IPR036188">
    <property type="entry name" value="FAD/NAD-bd_sf"/>
</dbReference>
<dbReference type="InterPro" id="IPR051394">
    <property type="entry name" value="Glutamate_Synthase"/>
</dbReference>
<dbReference type="OrthoDB" id="9803192at2"/>
<gene>
    <name evidence="7" type="ORF">EDX97_01135</name>
</gene>
<dbReference type="InterPro" id="IPR009051">
    <property type="entry name" value="Helical_ferredxn"/>
</dbReference>
<dbReference type="RefSeq" id="WP_128519367.1">
    <property type="nucleotide sequence ID" value="NZ_RJQC01000001.1"/>
</dbReference>
<evidence type="ECO:0000259" key="5">
    <source>
        <dbReference type="Pfam" id="PF07992"/>
    </source>
</evidence>
<dbReference type="SUPFAM" id="SSF51971">
    <property type="entry name" value="Nucleotide-binding domain"/>
    <property type="match status" value="1"/>
</dbReference>
<dbReference type="PANTHER" id="PTHR43100:SF3">
    <property type="entry name" value="FAD_NAD(P)-BINDING DOMAIN-CONTAINING PROTEIN"/>
    <property type="match status" value="1"/>
</dbReference>
<evidence type="ECO:0000313" key="7">
    <source>
        <dbReference type="EMBL" id="RNM31202.1"/>
    </source>
</evidence>
<keyword evidence="8" id="KW-1185">Reference proteome</keyword>
<dbReference type="NCBIfam" id="TIGR01317">
    <property type="entry name" value="GOGAT_sm_gam"/>
    <property type="match status" value="1"/>
</dbReference>
<dbReference type="PANTHER" id="PTHR43100">
    <property type="entry name" value="GLUTAMATE SYNTHASE [NADPH] SMALL CHAIN"/>
    <property type="match status" value="1"/>
</dbReference>
<dbReference type="Gene3D" id="3.50.50.60">
    <property type="entry name" value="FAD/NAD(P)-binding domain"/>
    <property type="match status" value="2"/>
</dbReference>
<dbReference type="InterPro" id="IPR023753">
    <property type="entry name" value="FAD/NAD-binding_dom"/>
</dbReference>
<dbReference type="Pfam" id="PF14691">
    <property type="entry name" value="Fer4_20"/>
    <property type="match status" value="1"/>
</dbReference>
<dbReference type="InterPro" id="IPR028261">
    <property type="entry name" value="DPD_II"/>
</dbReference>
<evidence type="ECO:0000256" key="3">
    <source>
        <dbReference type="ARBA" id="ARBA00023164"/>
    </source>
</evidence>
<evidence type="ECO:0000313" key="8">
    <source>
        <dbReference type="Proteomes" id="UP000276568"/>
    </source>
</evidence>
<keyword evidence="3" id="KW-0314">Glutamate biosynthesis</keyword>
<dbReference type="Gene3D" id="1.10.1060.10">
    <property type="entry name" value="Alpha-helical ferredoxin"/>
    <property type="match status" value="1"/>
</dbReference>
<feature type="domain" description="FAD/NAD(P)-binding" evidence="5">
    <location>
        <begin position="153"/>
        <end position="324"/>
    </location>
</feature>
<dbReference type="PRINTS" id="PR00419">
    <property type="entry name" value="ADXRDTASE"/>
</dbReference>
<dbReference type="InterPro" id="IPR006005">
    <property type="entry name" value="Glut_synth_ssu1"/>
</dbReference>
<comment type="pathway">
    <text evidence="4">Amino-acid biosynthesis.</text>
</comment>
<feature type="domain" description="Dihydroprymidine dehydrogenase" evidence="6">
    <location>
        <begin position="23"/>
        <end position="140"/>
    </location>
</feature>
<dbReference type="GO" id="GO:0051536">
    <property type="term" value="F:iron-sulfur cluster binding"/>
    <property type="evidence" value="ECO:0007669"/>
    <property type="project" value="InterPro"/>
</dbReference>
<dbReference type="SUPFAM" id="SSF46548">
    <property type="entry name" value="alpha-helical ferredoxin"/>
    <property type="match status" value="1"/>
</dbReference>
<evidence type="ECO:0000256" key="2">
    <source>
        <dbReference type="ARBA" id="ARBA00023002"/>
    </source>
</evidence>
<accession>A0A3N0I4F7</accession>
<name>A0A3N0I4F7_9FIRM</name>
<evidence type="ECO:0000256" key="4">
    <source>
        <dbReference type="ARBA" id="ARBA00029440"/>
    </source>
</evidence>
<dbReference type="GO" id="GO:0016639">
    <property type="term" value="F:oxidoreductase activity, acting on the CH-NH2 group of donors, NAD or NADP as acceptor"/>
    <property type="evidence" value="ECO:0007669"/>
    <property type="project" value="InterPro"/>
</dbReference>
<organism evidence="7 8">
    <name type="scientific">Absicoccus porci</name>
    <dbReference type="NCBI Taxonomy" id="2486576"/>
    <lineage>
        <taxon>Bacteria</taxon>
        <taxon>Bacillati</taxon>
        <taxon>Bacillota</taxon>
        <taxon>Erysipelotrichia</taxon>
        <taxon>Erysipelotrichales</taxon>
        <taxon>Erysipelotrichaceae</taxon>
        <taxon>Absicoccus</taxon>
    </lineage>
</organism>
<dbReference type="AlphaFoldDB" id="A0A3N0I4F7"/>
<reference evidence="7 8" key="1">
    <citation type="submission" date="2018-11" db="EMBL/GenBank/DDBJ databases">
        <title>Clostridium sp. nov., a member of the family Erysipelotrichaceae isolated from pig faeces.</title>
        <authorList>
            <person name="Chang Y.-H."/>
        </authorList>
    </citation>
    <scope>NUCLEOTIDE SEQUENCE [LARGE SCALE GENOMIC DNA]</scope>
    <source>
        <strain evidence="7 8">YH-panp20</strain>
    </source>
</reference>
<dbReference type="Proteomes" id="UP000276568">
    <property type="component" value="Unassembled WGS sequence"/>
</dbReference>
<sequence length="484" mass="54611">MGKYTGFLEYERQANPWMDEKDRIKSFCEFQQDLPFEKRRQQAARCMNCGSPYCQSAMELKGMVTGCPLHNLIPEWNDAIYRNQMDFAFSRLFKTNPFPEFTGRVCPALCEKACLNGFDGEPVTCHDNEKAIIEYAYEHGWMKEKIPTVHTEKKVAVIGAGPAGLTVAYLLNQRGHQVTVYERDSYPGGLLMFGIPNMKLNKTYVERRITLMQKEGIKFICNTEVGKDIKRKDLEKAYDAIVLCTGSKEPRDLKGPGRDAKGIYFAVDFLSQNTKHLLTDSPYVSAKNKHVIVVGGGDTGNDCVGTCIRHGCKSITQLEMMPKAPDTRAASNPWPEWPKVCKTDYGQQEAIYKFGHDPRIYQTTIEEFIQKDGQLTAVKTVQVEFKDGKLQNVKGSEKILPCDLLLIAAGFVGVQDTIKKDFHLEMTPRNVFATNEKHQTKDEHIFVAGDCRRGQSLVVWAIAEGKKTAKEVDTYLMGYSSIDA</sequence>
<feature type="domain" description="FAD/NAD(P)-binding" evidence="5">
    <location>
        <begin position="380"/>
        <end position="465"/>
    </location>
</feature>
<evidence type="ECO:0000259" key="6">
    <source>
        <dbReference type="Pfam" id="PF14691"/>
    </source>
</evidence>
<evidence type="ECO:0000256" key="1">
    <source>
        <dbReference type="ARBA" id="ARBA00022605"/>
    </source>
</evidence>
<dbReference type="EMBL" id="RJQC01000001">
    <property type="protein sequence ID" value="RNM31202.1"/>
    <property type="molecule type" value="Genomic_DNA"/>
</dbReference>
<keyword evidence="2" id="KW-0560">Oxidoreductase</keyword>
<comment type="caution">
    <text evidence="7">The sequence shown here is derived from an EMBL/GenBank/DDBJ whole genome shotgun (WGS) entry which is preliminary data.</text>
</comment>
<proteinExistence type="predicted"/>
<keyword evidence="1" id="KW-0028">Amino-acid biosynthesis</keyword>